<dbReference type="FunFam" id="1.10.10.10:FF:000322">
    <property type="entry name" value="Probable disease resistance protein At1g63360"/>
    <property type="match status" value="1"/>
</dbReference>
<dbReference type="PANTHER" id="PTHR23155:SF1205">
    <property type="entry name" value="DISEASE RESISTANCE PROTEIN RPM1"/>
    <property type="match status" value="1"/>
</dbReference>
<feature type="domain" description="Disease resistance R13L4/SHOC-2-like LRR" evidence="5">
    <location>
        <begin position="281"/>
        <end position="611"/>
    </location>
</feature>
<dbReference type="InterPro" id="IPR044974">
    <property type="entry name" value="Disease_R_plants"/>
</dbReference>
<dbReference type="PANTHER" id="PTHR23155">
    <property type="entry name" value="DISEASE RESISTANCE PROTEIN RP"/>
    <property type="match status" value="1"/>
</dbReference>
<dbReference type="InterPro" id="IPR036388">
    <property type="entry name" value="WH-like_DNA-bd_sf"/>
</dbReference>
<dbReference type="Pfam" id="PF23598">
    <property type="entry name" value="LRR_14"/>
    <property type="match status" value="1"/>
</dbReference>
<dbReference type="InterPro" id="IPR027417">
    <property type="entry name" value="P-loop_NTPase"/>
</dbReference>
<keyword evidence="1" id="KW-0677">Repeat</keyword>
<accession>A0AAN7LCV6</accession>
<protein>
    <recommendedName>
        <fullName evidence="8">NB-ARC domain-containing protein</fullName>
    </recommendedName>
</protein>
<evidence type="ECO:0000256" key="2">
    <source>
        <dbReference type="ARBA" id="ARBA00022821"/>
    </source>
</evidence>
<feature type="domain" description="NB-ARC" evidence="3">
    <location>
        <begin position="6"/>
        <end position="80"/>
    </location>
</feature>
<dbReference type="InterPro" id="IPR058922">
    <property type="entry name" value="WHD_DRP"/>
</dbReference>
<name>A0AAN7LCV6_TRANT</name>
<organism evidence="6 7">
    <name type="scientific">Trapa natans</name>
    <name type="common">Water chestnut</name>
    <dbReference type="NCBI Taxonomy" id="22666"/>
    <lineage>
        <taxon>Eukaryota</taxon>
        <taxon>Viridiplantae</taxon>
        <taxon>Streptophyta</taxon>
        <taxon>Embryophyta</taxon>
        <taxon>Tracheophyta</taxon>
        <taxon>Spermatophyta</taxon>
        <taxon>Magnoliopsida</taxon>
        <taxon>eudicotyledons</taxon>
        <taxon>Gunneridae</taxon>
        <taxon>Pentapetalae</taxon>
        <taxon>rosids</taxon>
        <taxon>malvids</taxon>
        <taxon>Myrtales</taxon>
        <taxon>Lythraceae</taxon>
        <taxon>Trapa</taxon>
    </lineage>
</organism>
<dbReference type="Gene3D" id="1.10.8.430">
    <property type="entry name" value="Helical domain of apoptotic protease-activating factors"/>
    <property type="match status" value="1"/>
</dbReference>
<reference evidence="6 7" key="1">
    <citation type="journal article" date="2023" name="Hortic Res">
        <title>Pangenome of water caltrop reveals structural variations and asymmetric subgenome divergence after allopolyploidization.</title>
        <authorList>
            <person name="Zhang X."/>
            <person name="Chen Y."/>
            <person name="Wang L."/>
            <person name="Yuan Y."/>
            <person name="Fang M."/>
            <person name="Shi L."/>
            <person name="Lu R."/>
            <person name="Comes H.P."/>
            <person name="Ma Y."/>
            <person name="Chen Y."/>
            <person name="Huang G."/>
            <person name="Zhou Y."/>
            <person name="Zheng Z."/>
            <person name="Qiu Y."/>
        </authorList>
    </citation>
    <scope>NUCLEOTIDE SEQUENCE [LARGE SCALE GENOMIC DNA]</scope>
    <source>
        <strain evidence="6">F231</strain>
    </source>
</reference>
<dbReference type="InterPro" id="IPR032675">
    <property type="entry name" value="LRR_dom_sf"/>
</dbReference>
<keyword evidence="7" id="KW-1185">Reference proteome</keyword>
<gene>
    <name evidence="6" type="ORF">SAY86_006050</name>
</gene>
<dbReference type="GO" id="GO:0043531">
    <property type="term" value="F:ADP binding"/>
    <property type="evidence" value="ECO:0007669"/>
    <property type="project" value="InterPro"/>
</dbReference>
<dbReference type="InterPro" id="IPR042197">
    <property type="entry name" value="Apaf_helical"/>
</dbReference>
<dbReference type="SUPFAM" id="SSF52540">
    <property type="entry name" value="P-loop containing nucleoside triphosphate hydrolases"/>
    <property type="match status" value="1"/>
</dbReference>
<dbReference type="Pfam" id="PF23559">
    <property type="entry name" value="WHD_DRP"/>
    <property type="match status" value="1"/>
</dbReference>
<comment type="caution">
    <text evidence="6">The sequence shown here is derived from an EMBL/GenBank/DDBJ whole genome shotgun (WGS) entry which is preliminary data.</text>
</comment>
<dbReference type="AlphaFoldDB" id="A0AAN7LCV6"/>
<dbReference type="Proteomes" id="UP001346149">
    <property type="component" value="Unassembled WGS sequence"/>
</dbReference>
<dbReference type="PRINTS" id="PR00364">
    <property type="entry name" value="DISEASERSIST"/>
</dbReference>
<keyword evidence="2" id="KW-0611">Plant defense</keyword>
<dbReference type="Gene3D" id="3.40.50.300">
    <property type="entry name" value="P-loop containing nucleotide triphosphate hydrolases"/>
    <property type="match status" value="1"/>
</dbReference>
<dbReference type="EMBL" id="JAXQNO010000017">
    <property type="protein sequence ID" value="KAK4778522.1"/>
    <property type="molecule type" value="Genomic_DNA"/>
</dbReference>
<evidence type="ECO:0000313" key="7">
    <source>
        <dbReference type="Proteomes" id="UP001346149"/>
    </source>
</evidence>
<evidence type="ECO:0000259" key="3">
    <source>
        <dbReference type="Pfam" id="PF00931"/>
    </source>
</evidence>
<dbReference type="Gene3D" id="3.80.10.10">
    <property type="entry name" value="Ribonuclease Inhibitor"/>
    <property type="match status" value="1"/>
</dbReference>
<sequence>MSLCWNHRYIIVLDDVWSRHHWNRILNELTIKSRGSRIILTSCNHEVASCFVNAPRYLHKLDGLSWKDARNLFCKNAFRSNGGECPPALEEWAEKIVKKCEGLPLALKTVGSLLSNRSQMPVAWKKVHDSIGTDLDITRSLLPGYNDLRTRPDLKSCFFYLGIFPQDYSIQREILIRLWITEGFVKEKKNRSLEDGAWENLNALVDRNLVSVSKRDVDGRIRSIRVLNFVREFIISKAEEESFFWVFTGERSAIGKSARRLSLIADLPNDFQFQNENLSKARSAFFFRESNFDSFLRPLNLLRVLDMKNAHIDSFPVVILGLLLLRYLSLQRTRIPKIPNSIKKLSLLETLDLKKTLITKLPNDIFRLHHLCNLLVSHYDSHKGATVKEEKGVEIGDGVGDLTNIEKLSLIKVNSNIVEELGKLVHVKKLGIMGLKQKHGKKFCEALQKMHDLSVLDVRSEGMDVLDSENIPEKPVFEFLQRLYLKGRLSKLPIWVSSLHSLIKIHLEWSRMDASPLEALQDLPNLLELQMVDSYTGDCLEFRAGTFGKLRLLVIEQFCQLKAILVLERAMPQLHTLKIIKCESMRILPIGIECLSCLEELILHGVNEELKNKVRHEEPLAIQHIKVIKT</sequence>
<dbReference type="InterPro" id="IPR002182">
    <property type="entry name" value="NB-ARC"/>
</dbReference>
<evidence type="ECO:0008006" key="8">
    <source>
        <dbReference type="Google" id="ProtNLM"/>
    </source>
</evidence>
<evidence type="ECO:0000259" key="4">
    <source>
        <dbReference type="Pfam" id="PF23559"/>
    </source>
</evidence>
<proteinExistence type="predicted"/>
<dbReference type="Gene3D" id="1.10.10.10">
    <property type="entry name" value="Winged helix-like DNA-binding domain superfamily/Winged helix DNA-binding domain"/>
    <property type="match status" value="1"/>
</dbReference>
<evidence type="ECO:0000313" key="6">
    <source>
        <dbReference type="EMBL" id="KAK4778522.1"/>
    </source>
</evidence>
<dbReference type="SUPFAM" id="SSF52058">
    <property type="entry name" value="L domain-like"/>
    <property type="match status" value="1"/>
</dbReference>
<evidence type="ECO:0000256" key="1">
    <source>
        <dbReference type="ARBA" id="ARBA00022737"/>
    </source>
</evidence>
<dbReference type="GO" id="GO:0098542">
    <property type="term" value="P:defense response to other organism"/>
    <property type="evidence" value="ECO:0007669"/>
    <property type="project" value="TreeGrafter"/>
</dbReference>
<evidence type="ECO:0000259" key="5">
    <source>
        <dbReference type="Pfam" id="PF23598"/>
    </source>
</evidence>
<dbReference type="Pfam" id="PF00931">
    <property type="entry name" value="NB-ARC"/>
    <property type="match status" value="1"/>
</dbReference>
<feature type="domain" description="Disease resistance protein winged helix" evidence="4">
    <location>
        <begin position="163"/>
        <end position="234"/>
    </location>
</feature>
<dbReference type="InterPro" id="IPR055414">
    <property type="entry name" value="LRR_R13L4/SHOC2-like"/>
</dbReference>